<dbReference type="InterPro" id="IPR036676">
    <property type="entry name" value="PurM-like_C_sf"/>
</dbReference>
<dbReference type="Proteomes" id="UP000005813">
    <property type="component" value="Unassembled WGS sequence"/>
</dbReference>
<dbReference type="SUPFAM" id="SSF56042">
    <property type="entry name" value="PurM C-terminal domain-like"/>
    <property type="match status" value="1"/>
</dbReference>
<dbReference type="InterPro" id="IPR011854">
    <property type="entry name" value="HypE"/>
</dbReference>
<feature type="domain" description="PurM-like C-terminal" evidence="3">
    <location>
        <begin position="155"/>
        <end position="303"/>
    </location>
</feature>
<dbReference type="Pfam" id="PF02769">
    <property type="entry name" value="AIRS_C"/>
    <property type="match status" value="1"/>
</dbReference>
<dbReference type="EMBL" id="AEPU01000015">
    <property type="protein sequence ID" value="EFU72135.1"/>
    <property type="molecule type" value="Genomic_DNA"/>
</dbReference>
<name>A0A828R088_CAMUP</name>
<dbReference type="GO" id="GO:0051604">
    <property type="term" value="P:protein maturation"/>
    <property type="evidence" value="ECO:0007669"/>
    <property type="project" value="TreeGrafter"/>
</dbReference>
<evidence type="ECO:0000259" key="3">
    <source>
        <dbReference type="Pfam" id="PF02769"/>
    </source>
</evidence>
<dbReference type="AlphaFoldDB" id="A0A828R088"/>
<dbReference type="CDD" id="cd02197">
    <property type="entry name" value="HypE"/>
    <property type="match status" value="1"/>
</dbReference>
<dbReference type="InterPro" id="IPR010918">
    <property type="entry name" value="PurM-like_C_dom"/>
</dbReference>
<dbReference type="Gene3D" id="3.90.650.10">
    <property type="entry name" value="PurM-like C-terminal domain"/>
    <property type="match status" value="1"/>
</dbReference>
<dbReference type="NCBIfam" id="TIGR02124">
    <property type="entry name" value="hypE"/>
    <property type="match status" value="1"/>
</dbReference>
<evidence type="ECO:0000259" key="2">
    <source>
        <dbReference type="Pfam" id="PF00586"/>
    </source>
</evidence>
<dbReference type="InterPro" id="IPR036921">
    <property type="entry name" value="PurM-like_N_sf"/>
</dbReference>
<dbReference type="PANTHER" id="PTHR30303:SF0">
    <property type="entry name" value="CARBAMOYL DEHYDRATASE HYPE"/>
    <property type="match status" value="1"/>
</dbReference>
<protein>
    <submittedName>
        <fullName evidence="4">Hydrogenase expression/formation protein HypE</fullName>
    </submittedName>
</protein>
<dbReference type="Gene3D" id="3.30.1330.10">
    <property type="entry name" value="PurM-like, N-terminal domain"/>
    <property type="match status" value="1"/>
</dbReference>
<dbReference type="PANTHER" id="PTHR30303">
    <property type="entry name" value="HYDROGENASE ISOENZYMES FORMATION PROTEIN HYPE"/>
    <property type="match status" value="1"/>
</dbReference>
<feature type="domain" description="PurM-like N-terminal" evidence="2">
    <location>
        <begin position="36"/>
        <end position="144"/>
    </location>
</feature>
<evidence type="ECO:0000256" key="1">
    <source>
        <dbReference type="ARBA" id="ARBA00006243"/>
    </source>
</evidence>
<evidence type="ECO:0000313" key="4">
    <source>
        <dbReference type="EMBL" id="EFU72135.1"/>
    </source>
</evidence>
<proteinExistence type="inferred from homology"/>
<gene>
    <name evidence="4" type="primary">hypE</name>
    <name evidence="4" type="ORF">HMPREF9400_0589</name>
</gene>
<organism evidence="4 5">
    <name type="scientific">Campylobacter upsaliensis JV21</name>
    <dbReference type="NCBI Taxonomy" id="888826"/>
    <lineage>
        <taxon>Bacteria</taxon>
        <taxon>Pseudomonadati</taxon>
        <taxon>Campylobacterota</taxon>
        <taxon>Epsilonproteobacteria</taxon>
        <taxon>Campylobacterales</taxon>
        <taxon>Campylobacteraceae</taxon>
        <taxon>Campylobacter</taxon>
    </lineage>
</organism>
<accession>A0A828R088</accession>
<comment type="caution">
    <text evidence="4">The sequence shown here is derived from an EMBL/GenBank/DDBJ whole genome shotgun (WGS) entry which is preliminary data.</text>
</comment>
<dbReference type="PIRSF" id="PIRSF005644">
    <property type="entry name" value="Hdrgns_mtr_HypE"/>
    <property type="match status" value="1"/>
</dbReference>
<dbReference type="Pfam" id="PF00586">
    <property type="entry name" value="AIRS"/>
    <property type="match status" value="1"/>
</dbReference>
<dbReference type="InterPro" id="IPR016188">
    <property type="entry name" value="PurM-like_N"/>
</dbReference>
<sequence length="325" mass="35547">MMKQVTLAHGGGGEEMNEFLKGIFKLFDNDILNEANDAAILGDMALSTDSFVLSPIFLDEEVNIGKLCVCGSVNDILMVGAKPLFLSLALILEEGFAFEKLEKILRSIKKECDNIGVKLVCGDTKVVPKGKGDEIYINTTALGQIIKPCQTKNLKAGLSVLLSGDIGAHGASVLIKRNELEADIKSDCKCVKNEVLELLEANLSIVAMRDATRGGLSAVLNEWATFCKKDILIYEEKIAVKNEVLGLCELFGYEPYELANEGTFVLCVEQKDAQKALEILQKYNKNANIIGEILPSEKARVILQNSYGAKRFLESPKGELLPRIC</sequence>
<dbReference type="SUPFAM" id="SSF55326">
    <property type="entry name" value="PurM N-terminal domain-like"/>
    <property type="match status" value="1"/>
</dbReference>
<comment type="similarity">
    <text evidence="1">Belongs to the HypE family.</text>
</comment>
<evidence type="ECO:0000313" key="5">
    <source>
        <dbReference type="Proteomes" id="UP000005813"/>
    </source>
</evidence>
<reference evidence="4 5" key="1">
    <citation type="submission" date="2010-12" db="EMBL/GenBank/DDBJ databases">
        <authorList>
            <person name="Muzny D."/>
            <person name="Qin X."/>
            <person name="Buhay C."/>
            <person name="Dugan-Rocha S."/>
            <person name="Ding Y."/>
            <person name="Chen G."/>
            <person name="Hawes A."/>
            <person name="Holder M."/>
            <person name="Jhangiani S."/>
            <person name="Johnson A."/>
            <person name="Khan Z."/>
            <person name="Li Z."/>
            <person name="Liu W."/>
            <person name="Liu X."/>
            <person name="Perez L."/>
            <person name="Shen H."/>
            <person name="Wang Q."/>
            <person name="Watt J."/>
            <person name="Xi L."/>
            <person name="Xin Y."/>
            <person name="Zhou J."/>
            <person name="Deng J."/>
            <person name="Jiang H."/>
            <person name="Liu Y."/>
            <person name="Qu J."/>
            <person name="Song X.-Z."/>
            <person name="Zhang L."/>
            <person name="Villasana D."/>
            <person name="Johnson A."/>
            <person name="Liu J."/>
            <person name="Liyanage D."/>
            <person name="Lorensuhewa L."/>
            <person name="Robinson T."/>
            <person name="Song A."/>
            <person name="Song B.-B."/>
            <person name="Dinh H."/>
            <person name="Thornton R."/>
            <person name="Coyle M."/>
            <person name="Francisco L."/>
            <person name="Jackson L."/>
            <person name="Javaid M."/>
            <person name="Korchina V."/>
            <person name="Kovar C."/>
            <person name="Mata R."/>
            <person name="Mathew T."/>
            <person name="Ngo R."/>
            <person name="Nguyen L."/>
            <person name="Nguyen N."/>
            <person name="Okwuonu G."/>
            <person name="Ongeri F."/>
            <person name="Pham C."/>
            <person name="Simmons D."/>
            <person name="Wilczek-Boney K."/>
            <person name="Hale W."/>
            <person name="Jakkamsetti A."/>
            <person name="Pham P."/>
            <person name="Ruth R."/>
            <person name="San Lucas F."/>
            <person name="Warren J."/>
            <person name="Zhang J."/>
            <person name="Zhao Z."/>
            <person name="Zhou C."/>
            <person name="Zhu D."/>
            <person name="Lee S."/>
            <person name="Bess C."/>
            <person name="Blankenburg K."/>
            <person name="Forbes L."/>
            <person name="Fu Q."/>
            <person name="Gubbala S."/>
            <person name="Hirani K."/>
            <person name="Jayaseelan J.C."/>
            <person name="Lara F."/>
            <person name="Munidasa M."/>
            <person name="Palculict T."/>
            <person name="Patil S."/>
            <person name="Pu L.-L."/>
            <person name="Saada N."/>
            <person name="Tang L."/>
            <person name="Weissenberger G."/>
            <person name="Zhu Y."/>
            <person name="Hemphill L."/>
            <person name="Shang Y."/>
            <person name="Youmans B."/>
            <person name="Ayvaz T."/>
            <person name="Ross M."/>
            <person name="Santibanez J."/>
            <person name="Aqrawi P."/>
            <person name="Gross S."/>
            <person name="Joshi V."/>
            <person name="Fowler G."/>
            <person name="Nazareth L."/>
            <person name="Reid J."/>
            <person name="Worley K."/>
            <person name="Petrosino J."/>
            <person name="Highlander S."/>
            <person name="Gibbs R."/>
        </authorList>
    </citation>
    <scope>NUCLEOTIDE SEQUENCE [LARGE SCALE GENOMIC DNA]</scope>
    <source>
        <strain evidence="4 5">JV21</strain>
    </source>
</reference>